<protein>
    <recommendedName>
        <fullName evidence="3">Heterokaryon incompatibility domain-containing protein</fullName>
    </recommendedName>
</protein>
<dbReference type="PANTHER" id="PTHR39596">
    <property type="match status" value="1"/>
</dbReference>
<evidence type="ECO:0008006" key="3">
    <source>
        <dbReference type="Google" id="ProtNLM"/>
    </source>
</evidence>
<accession>A0A3D8RV91</accession>
<name>A0A3D8RV91_9HELO</name>
<dbReference type="OrthoDB" id="2426273at2759"/>
<comment type="caution">
    <text evidence="1">The sequence shown here is derived from an EMBL/GenBank/DDBJ whole genome shotgun (WGS) entry which is preliminary data.</text>
</comment>
<dbReference type="AlphaFoldDB" id="A0A3D8RV91"/>
<gene>
    <name evidence="1" type="ORF">BP5796_05712</name>
</gene>
<organism evidence="1 2">
    <name type="scientific">Coleophoma crateriformis</name>
    <dbReference type="NCBI Taxonomy" id="565419"/>
    <lineage>
        <taxon>Eukaryota</taxon>
        <taxon>Fungi</taxon>
        <taxon>Dikarya</taxon>
        <taxon>Ascomycota</taxon>
        <taxon>Pezizomycotina</taxon>
        <taxon>Leotiomycetes</taxon>
        <taxon>Helotiales</taxon>
        <taxon>Dermateaceae</taxon>
        <taxon>Coleophoma</taxon>
    </lineage>
</organism>
<evidence type="ECO:0000313" key="1">
    <source>
        <dbReference type="EMBL" id="RDW77860.1"/>
    </source>
</evidence>
<proteinExistence type="predicted"/>
<keyword evidence="2" id="KW-1185">Reference proteome</keyword>
<dbReference type="Proteomes" id="UP000256328">
    <property type="component" value="Unassembled WGS sequence"/>
</dbReference>
<sequence>MEHFLHPPTSVYTIPRVPYVADQRYDGLPFLQYAQRRKVTFVNHPSPDYHPVPVRGRSTRPVPDAKEQAAFFQTWLVFGLLLEFFGDEVPPSDFEEDENQKVKKRKEDLDDLYKAFRYEEDGKSFLTTECLLFLVDCAFKEFQDQQVGIEQKRVRMRHLSYCIQYASQVHLGAVEDFNPLIKLSIGGIGEILMHFVGHCASELSIDTNPWGLWAKYFWDDEVRQGMAGLGWCPSEIEKCANTINSAHMAYFISRINKSLPERDHTACTRQRCAAGQIDMKSYAVEHTKEGCECKLLTIDNTPVIDILRKEDLVPVLKISGGDEDINDLKVEVVESASEAKYMAISHVWADGMGNPRSNSLYRCQLARLRNWIKAIPNFAPKHKGDGADNDEEYSVLVWLDTLCCPIGPPWAKAISLQKIQNVYRGAAGVLVLDSSLRPYPVGTMSALEVMARIFNSSWMRRLWTLQEAALAKALVFQFDKVVALNHIYAEVLKLWTSDVWYRGPVSAIMDEISFLRSFFYHEDYRRPQVNLSILDSALKHRSVTVPSDEPLCIGTLMSLDMSAITSVAEQSRMCQVWDLLIKSPCGVPSGIIFLPEARLDTPGLRWAPKSMLGFAARDGGQGGRSQDWKTPRAEAKTPFGLRVRFPGFRLHPPVYNDGLPRDAFAGSLRTRDGTVQALLEDFIYFRTPDDSLFKFFRADAEYECRIEGNDNERAWRIGMTHPLHHLASTGHCALLLRQIPTSEKTSEGKSQGVIVSTVEALTDGHVSPTDEKIDNVKEVAVRSEGLVIACGCGPEEKLVVKTIEQIAMQVRKHELTRKLCEIGDVENEEYKQIMGTLKQEMQSLMKSAQNTDPKLVDAINYMWPKGFLDDVWKKIANWYRQEMFLAQRLEDDQVWLVD</sequence>
<dbReference type="PANTHER" id="PTHR39596:SF2">
    <property type="entry name" value="HET DOMAIN PROTEIN (AFU_ORTHOLOGUE AFUA_1G17550)-RELATED"/>
    <property type="match status" value="1"/>
</dbReference>
<reference evidence="1 2" key="1">
    <citation type="journal article" date="2018" name="IMA Fungus">
        <title>IMA Genome-F 9: Draft genome sequence of Annulohypoxylon stygium, Aspergillus mulundensis, Berkeleyomyces basicola (syn. Thielaviopsis basicola), Ceratocystis smalleyi, two Cercospora beticola strains, Coleophoma cylindrospora, Fusarium fracticaudum, Phialophora cf. hyalina, and Morchella septimelata.</title>
        <authorList>
            <person name="Wingfield B.D."/>
            <person name="Bills G.F."/>
            <person name="Dong Y."/>
            <person name="Huang W."/>
            <person name="Nel W.J."/>
            <person name="Swalarsk-Parry B.S."/>
            <person name="Vaghefi N."/>
            <person name="Wilken P.M."/>
            <person name="An Z."/>
            <person name="de Beer Z.W."/>
            <person name="De Vos L."/>
            <person name="Chen L."/>
            <person name="Duong T.A."/>
            <person name="Gao Y."/>
            <person name="Hammerbacher A."/>
            <person name="Kikkert J.R."/>
            <person name="Li Y."/>
            <person name="Li H."/>
            <person name="Li K."/>
            <person name="Li Q."/>
            <person name="Liu X."/>
            <person name="Ma X."/>
            <person name="Naidoo K."/>
            <person name="Pethybridge S.J."/>
            <person name="Sun J."/>
            <person name="Steenkamp E.T."/>
            <person name="van der Nest M.A."/>
            <person name="van Wyk S."/>
            <person name="Wingfield M.J."/>
            <person name="Xiong C."/>
            <person name="Yue Q."/>
            <person name="Zhang X."/>
        </authorList>
    </citation>
    <scope>NUCLEOTIDE SEQUENCE [LARGE SCALE GENOMIC DNA]</scope>
    <source>
        <strain evidence="1 2">BP5796</strain>
    </source>
</reference>
<dbReference type="EMBL" id="PDLN01000008">
    <property type="protein sequence ID" value="RDW77860.1"/>
    <property type="molecule type" value="Genomic_DNA"/>
</dbReference>
<evidence type="ECO:0000313" key="2">
    <source>
        <dbReference type="Proteomes" id="UP000256328"/>
    </source>
</evidence>